<dbReference type="InterPro" id="IPR001303">
    <property type="entry name" value="Aldolase_II/adducin_N"/>
</dbReference>
<reference evidence="3 4" key="1">
    <citation type="journal article" date="2020" name="Insects">
        <title>Bacteria Belonging to Pseudomonas typographi sp. nov. from the Bark Beetle Ips typographus Have Genomic Potential to Aid in the Host Ecology.</title>
        <authorList>
            <person name="Peral-Aranega E."/>
            <person name="Saati-Santamaria Z."/>
            <person name="Kolarik M."/>
            <person name="Rivas R."/>
            <person name="Garcia-Fraile P."/>
        </authorList>
    </citation>
    <scope>NUCLEOTIDE SEQUENCE [LARGE SCALE GENOMIC DNA]</scope>
    <source>
        <strain evidence="3 4">CA3A</strain>
    </source>
</reference>
<dbReference type="Proteomes" id="UP000805841">
    <property type="component" value="Unassembled WGS sequence"/>
</dbReference>
<gene>
    <name evidence="3" type="ORF">HAQ05_12265</name>
</gene>
<dbReference type="EMBL" id="JAAOCA010000013">
    <property type="protein sequence ID" value="MBD1599473.1"/>
    <property type="molecule type" value="Genomic_DNA"/>
</dbReference>
<dbReference type="GO" id="GO:0008168">
    <property type="term" value="F:methyltransferase activity"/>
    <property type="evidence" value="ECO:0007669"/>
    <property type="project" value="UniProtKB-KW"/>
</dbReference>
<keyword evidence="3" id="KW-0489">Methyltransferase</keyword>
<dbReference type="SMART" id="SM01007">
    <property type="entry name" value="Aldolase_II"/>
    <property type="match status" value="1"/>
</dbReference>
<dbReference type="SUPFAM" id="SSF53639">
    <property type="entry name" value="AraD/HMP-PK domain-like"/>
    <property type="match status" value="1"/>
</dbReference>
<dbReference type="InterPro" id="IPR036409">
    <property type="entry name" value="Aldolase_II/adducin_N_sf"/>
</dbReference>
<protein>
    <submittedName>
        <fullName evidence="3">rRNA adenine methyltransferase</fullName>
    </submittedName>
</protein>
<keyword evidence="4" id="KW-1185">Reference proteome</keyword>
<dbReference type="PANTHER" id="PTHR10672">
    <property type="entry name" value="ADDUCIN"/>
    <property type="match status" value="1"/>
</dbReference>
<proteinExistence type="inferred from homology"/>
<feature type="domain" description="Class II aldolase/adducin N-terminal" evidence="2">
    <location>
        <begin position="21"/>
        <end position="202"/>
    </location>
</feature>
<dbReference type="GO" id="GO:0032259">
    <property type="term" value="P:methylation"/>
    <property type="evidence" value="ECO:0007669"/>
    <property type="project" value="UniProtKB-KW"/>
</dbReference>
<accession>A0ABR7Z1W2</accession>
<evidence type="ECO:0000313" key="4">
    <source>
        <dbReference type="Proteomes" id="UP000805841"/>
    </source>
</evidence>
<dbReference type="Pfam" id="PF00596">
    <property type="entry name" value="Aldolase_II"/>
    <property type="match status" value="1"/>
</dbReference>
<dbReference type="RefSeq" id="WP_190420866.1">
    <property type="nucleotide sequence ID" value="NZ_JAAOCA010000013.1"/>
</dbReference>
<organism evidence="3 4">
    <name type="scientific">Pseudomonas typographi</name>
    <dbReference type="NCBI Taxonomy" id="2715964"/>
    <lineage>
        <taxon>Bacteria</taxon>
        <taxon>Pseudomonadati</taxon>
        <taxon>Pseudomonadota</taxon>
        <taxon>Gammaproteobacteria</taxon>
        <taxon>Pseudomonadales</taxon>
        <taxon>Pseudomonadaceae</taxon>
        <taxon>Pseudomonas</taxon>
    </lineage>
</organism>
<dbReference type="Gene3D" id="3.40.225.10">
    <property type="entry name" value="Class II aldolase/adducin N-terminal domain"/>
    <property type="match status" value="1"/>
</dbReference>
<sequence length="263" mass="29480">MTTALQVPNPTSISAEKQAREDLAAAHRLAVWHDFSEGIYNHFSLAVPGTDDRFLLPAFGLHWSEVGASDLMVVGFDGRLIEGEGIIQRSAYCIHAPIHASHPKHAAVLHTHMPYTGALTRLKDQHLRAIGHTEAQLIDQIAYDEGYDGLARQPDEGKRLADVLGEKTILFMGNHGVLVTGRSVAEAYDRLYTLERTARVQLFALWTGQPVRELSQAQVDKVQDQIHNTPLHDAPGVQYKPGYQLHFEALRRLLDRREPDYRD</sequence>
<name>A0ABR7Z1W2_9PSED</name>
<evidence type="ECO:0000259" key="2">
    <source>
        <dbReference type="SMART" id="SM01007"/>
    </source>
</evidence>
<evidence type="ECO:0000256" key="1">
    <source>
        <dbReference type="ARBA" id="ARBA00037961"/>
    </source>
</evidence>
<comment type="caution">
    <text evidence="3">The sequence shown here is derived from an EMBL/GenBank/DDBJ whole genome shotgun (WGS) entry which is preliminary data.</text>
</comment>
<evidence type="ECO:0000313" key="3">
    <source>
        <dbReference type="EMBL" id="MBD1599473.1"/>
    </source>
</evidence>
<comment type="similarity">
    <text evidence="1">Belongs to the aldolase class II family.</text>
</comment>
<dbReference type="PANTHER" id="PTHR10672:SF21">
    <property type="entry name" value="CLASS II ALDOLASE_ADDUCIN N-TERMINAL DOMAIN-CONTAINING PROTEIN"/>
    <property type="match status" value="1"/>
</dbReference>
<keyword evidence="3" id="KW-0808">Transferase</keyword>
<dbReference type="InterPro" id="IPR051017">
    <property type="entry name" value="Aldolase-II_Adducin_sf"/>
</dbReference>